<keyword evidence="2" id="KW-1133">Transmembrane helix</keyword>
<evidence type="ECO:0000256" key="1">
    <source>
        <dbReference type="SAM" id="MobiDB-lite"/>
    </source>
</evidence>
<evidence type="ECO:0000313" key="3">
    <source>
        <dbReference type="EMBL" id="QDU46829.1"/>
    </source>
</evidence>
<dbReference type="InterPro" id="IPR046596">
    <property type="entry name" value="DUF6655"/>
</dbReference>
<organism evidence="3 4">
    <name type="scientific">Symmachiella dynata</name>
    <dbReference type="NCBI Taxonomy" id="2527995"/>
    <lineage>
        <taxon>Bacteria</taxon>
        <taxon>Pseudomonadati</taxon>
        <taxon>Planctomycetota</taxon>
        <taxon>Planctomycetia</taxon>
        <taxon>Planctomycetales</taxon>
        <taxon>Planctomycetaceae</taxon>
        <taxon>Symmachiella</taxon>
    </lineage>
</organism>
<gene>
    <name evidence="3" type="ORF">Mal52_53510</name>
</gene>
<reference evidence="3 4" key="1">
    <citation type="submission" date="2019-02" db="EMBL/GenBank/DDBJ databases">
        <title>Deep-cultivation of Planctomycetes and their phenomic and genomic characterization uncovers novel biology.</title>
        <authorList>
            <person name="Wiegand S."/>
            <person name="Jogler M."/>
            <person name="Boedeker C."/>
            <person name="Pinto D."/>
            <person name="Vollmers J."/>
            <person name="Rivas-Marin E."/>
            <person name="Kohn T."/>
            <person name="Peeters S.H."/>
            <person name="Heuer A."/>
            <person name="Rast P."/>
            <person name="Oberbeckmann S."/>
            <person name="Bunk B."/>
            <person name="Jeske O."/>
            <person name="Meyerdierks A."/>
            <person name="Storesund J.E."/>
            <person name="Kallscheuer N."/>
            <person name="Luecker S."/>
            <person name="Lage O.M."/>
            <person name="Pohl T."/>
            <person name="Merkel B.J."/>
            <person name="Hornburger P."/>
            <person name="Mueller R.-W."/>
            <person name="Bruemmer F."/>
            <person name="Labrenz M."/>
            <person name="Spormann A.M."/>
            <person name="Op den Camp H."/>
            <person name="Overmann J."/>
            <person name="Amann R."/>
            <person name="Jetten M.S.M."/>
            <person name="Mascher T."/>
            <person name="Medema M.H."/>
            <person name="Devos D.P."/>
            <person name="Kaster A.-K."/>
            <person name="Ovreas L."/>
            <person name="Rohde M."/>
            <person name="Galperin M.Y."/>
            <person name="Jogler C."/>
        </authorList>
    </citation>
    <scope>NUCLEOTIDE SEQUENCE [LARGE SCALE GENOMIC DNA]</scope>
    <source>
        <strain evidence="3 4">Mal52</strain>
    </source>
</reference>
<feature type="region of interest" description="Disordered" evidence="1">
    <location>
        <begin position="277"/>
        <end position="370"/>
    </location>
</feature>
<accession>A0A517ZWG2</accession>
<dbReference type="Proteomes" id="UP000319383">
    <property type="component" value="Chromosome"/>
</dbReference>
<feature type="transmembrane region" description="Helical" evidence="2">
    <location>
        <begin position="33"/>
        <end position="51"/>
    </location>
</feature>
<feature type="compositionally biased region" description="Low complexity" evidence="1">
    <location>
        <begin position="350"/>
        <end position="359"/>
    </location>
</feature>
<proteinExistence type="predicted"/>
<keyword evidence="2" id="KW-0472">Membrane</keyword>
<dbReference type="AlphaFoldDB" id="A0A517ZWG2"/>
<dbReference type="KEGG" id="sdyn:Mal52_53510"/>
<dbReference type="Pfam" id="PF20360">
    <property type="entry name" value="DUF6655"/>
    <property type="match status" value="1"/>
</dbReference>
<keyword evidence="2" id="KW-0812">Transmembrane</keyword>
<sequence>MRTPLTGGAVQQSNARPLIHVALAGMKPTTMRMLNATLGLYLLFAAASLFLCGCGTTISRNATEQLLASDAVDRSVREIDFRDLRGQNVFFDTTYIKNVASVGFVNSDYIISSLRQQMMAADCRLRETREQADFVIEARVGALGADRHEIVWGIPANNLLGTVASAVPNAPAAAPPTIPEIAFAKKGDELAVAKIGVFAYHRETGQPIWQSGTNQSKSTARSTTVFGIGPFQSGTIHKGTEFAGSKIALPLLGEEVEEKKSPVTPFEEEAHFASAQSTLKVADSEKPATPPEVEQVAGESPKSPPTPTAPTEKTVPAPPELLKTVPVKSEPATTTVPPEAKPPAKSARPTNNTLLNKTKSNGWNPRKPAP</sequence>
<dbReference type="EMBL" id="CP036276">
    <property type="protein sequence ID" value="QDU46829.1"/>
    <property type="molecule type" value="Genomic_DNA"/>
</dbReference>
<evidence type="ECO:0000256" key="2">
    <source>
        <dbReference type="SAM" id="Phobius"/>
    </source>
</evidence>
<protein>
    <submittedName>
        <fullName evidence="3">Uncharacterized protein</fullName>
    </submittedName>
</protein>
<keyword evidence="4" id="KW-1185">Reference proteome</keyword>
<name>A0A517ZWG2_9PLAN</name>
<evidence type="ECO:0000313" key="4">
    <source>
        <dbReference type="Proteomes" id="UP000319383"/>
    </source>
</evidence>